<dbReference type="Proteomes" id="UP001419910">
    <property type="component" value="Unassembled WGS sequence"/>
</dbReference>
<gene>
    <name evidence="2" type="ORF">ABC974_23530</name>
</gene>
<proteinExistence type="predicted"/>
<dbReference type="Pfam" id="PF11136">
    <property type="entry name" value="DUF2889"/>
    <property type="match status" value="1"/>
</dbReference>
<reference evidence="2 3" key="1">
    <citation type="submission" date="2024-05" db="EMBL/GenBank/DDBJ databases">
        <authorList>
            <person name="Liu Q."/>
            <person name="Xin Y.-H."/>
        </authorList>
    </citation>
    <scope>NUCLEOTIDE SEQUENCE [LARGE SCALE GENOMIC DNA]</scope>
    <source>
        <strain evidence="2 3">CGMCC 1.10181</strain>
    </source>
</reference>
<organism evidence="2 3">
    <name type="scientific">Sphingomonas oligophenolica</name>
    <dbReference type="NCBI Taxonomy" id="301154"/>
    <lineage>
        <taxon>Bacteria</taxon>
        <taxon>Pseudomonadati</taxon>
        <taxon>Pseudomonadota</taxon>
        <taxon>Alphaproteobacteria</taxon>
        <taxon>Sphingomonadales</taxon>
        <taxon>Sphingomonadaceae</taxon>
        <taxon>Sphingomonas</taxon>
    </lineage>
</organism>
<name>A0ABU9Y9Y0_9SPHN</name>
<evidence type="ECO:0000313" key="3">
    <source>
        <dbReference type="Proteomes" id="UP001419910"/>
    </source>
</evidence>
<accession>A0ABU9Y9Y0</accession>
<dbReference type="RefSeq" id="WP_343892267.1">
    <property type="nucleotide sequence ID" value="NZ_BAAAEH010000055.1"/>
</dbReference>
<evidence type="ECO:0000256" key="1">
    <source>
        <dbReference type="SAM" id="MobiDB-lite"/>
    </source>
</evidence>
<dbReference type="EMBL" id="JBDIME010000031">
    <property type="protein sequence ID" value="MEN2792619.1"/>
    <property type="molecule type" value="Genomic_DNA"/>
</dbReference>
<protein>
    <submittedName>
        <fullName evidence="2">DUF2889 domain-containing protein</fullName>
    </submittedName>
</protein>
<sequence length="296" mass="31901">MEAVGRDILTPADGSPPVVLDEASYRLRVSPRREILELTTSPADPRTAGLIGVRAGGESRRQIAAIAGDRIGTPLYQILDDFAGASLVARWIWSQWLDDWETFAKNPAQQQSHGRNGNMVDICVGFAQGSSALETGGTRGQSFNDPAQVGSLENSEDPDGWHAMPVQSGPAMRRARRIDVWRDADLLMVDAAFQDSGTSPKGGRRGVHEYRVYAEIEAKTGILLTLQALPLILPFAECPGASVKAARMVGHKVEDFREAVVDVLPGTLGCTHLNDVLRALADVPVLARELDQSAGL</sequence>
<evidence type="ECO:0000313" key="2">
    <source>
        <dbReference type="EMBL" id="MEN2792619.1"/>
    </source>
</evidence>
<feature type="region of interest" description="Disordered" evidence="1">
    <location>
        <begin position="135"/>
        <end position="168"/>
    </location>
</feature>
<keyword evidence="3" id="KW-1185">Reference proteome</keyword>
<dbReference type="InterPro" id="IPR021312">
    <property type="entry name" value="DUF2889"/>
</dbReference>
<comment type="caution">
    <text evidence="2">The sequence shown here is derived from an EMBL/GenBank/DDBJ whole genome shotgun (WGS) entry which is preliminary data.</text>
</comment>